<comment type="similarity">
    <text evidence="1">Belongs to the short-chain dehydrogenases/reductases (SDR) family.</text>
</comment>
<dbReference type="Proteomes" id="UP001391051">
    <property type="component" value="Unassembled WGS sequence"/>
</dbReference>
<dbReference type="Pfam" id="PF13561">
    <property type="entry name" value="adh_short_C2"/>
    <property type="match status" value="1"/>
</dbReference>
<keyword evidence="4" id="KW-1185">Reference proteome</keyword>
<dbReference type="RefSeq" id="XP_066696285.1">
    <property type="nucleotide sequence ID" value="XM_066846794.1"/>
</dbReference>
<proteinExistence type="inferred from homology"/>
<dbReference type="InterPro" id="IPR002347">
    <property type="entry name" value="SDR_fam"/>
</dbReference>
<accession>A0ABR1Q2N2</accession>
<keyword evidence="2" id="KW-0560">Oxidoreductase</keyword>
<reference evidence="3 4" key="1">
    <citation type="submission" date="2023-01" db="EMBL/GenBank/DDBJ databases">
        <title>Analysis of 21 Apiospora genomes using comparative genomics revels a genus with tremendous synthesis potential of carbohydrate active enzymes and secondary metabolites.</title>
        <authorList>
            <person name="Sorensen T."/>
        </authorList>
    </citation>
    <scope>NUCLEOTIDE SEQUENCE [LARGE SCALE GENOMIC DNA]</scope>
    <source>
        <strain evidence="3 4">CBS 24483</strain>
    </source>
</reference>
<dbReference type="PANTHER" id="PTHR42760:SF133">
    <property type="entry name" value="3-OXOACYL-[ACYL-CARRIER-PROTEIN] REDUCTASE"/>
    <property type="match status" value="1"/>
</dbReference>
<dbReference type="InterPro" id="IPR036291">
    <property type="entry name" value="NAD(P)-bd_dom_sf"/>
</dbReference>
<organism evidence="3 4">
    <name type="scientific">Apiospora aurea</name>
    <dbReference type="NCBI Taxonomy" id="335848"/>
    <lineage>
        <taxon>Eukaryota</taxon>
        <taxon>Fungi</taxon>
        <taxon>Dikarya</taxon>
        <taxon>Ascomycota</taxon>
        <taxon>Pezizomycotina</taxon>
        <taxon>Sordariomycetes</taxon>
        <taxon>Xylariomycetidae</taxon>
        <taxon>Amphisphaeriales</taxon>
        <taxon>Apiosporaceae</taxon>
        <taxon>Apiospora</taxon>
    </lineage>
</organism>
<sequence>MGVKAVIAIQADVASADFGTKIVRVTLEAFGATTPIGIVINNAGISRTHAAIADVPLGAWDSIFHTNNVRAPFPLIQAALPHMSQPGGRIVNIGSVAAKIGRRMFTVYGALTSMSVSMAEELGGRSGSRSGWWRPGPIDTETGTRGSVVMEKLYRNMHIKREGMPLEVAGAGAWLVGEEAGFVTGQLISVDGGWGTGWP</sequence>
<protein>
    <submittedName>
        <fullName evidence="3">Uncharacterized protein</fullName>
    </submittedName>
</protein>
<dbReference type="GeneID" id="92079856"/>
<name>A0ABR1Q2N2_9PEZI</name>
<evidence type="ECO:0000256" key="2">
    <source>
        <dbReference type="ARBA" id="ARBA00023002"/>
    </source>
</evidence>
<dbReference type="EMBL" id="JAQQWE010000007">
    <property type="protein sequence ID" value="KAK7946251.1"/>
    <property type="molecule type" value="Genomic_DNA"/>
</dbReference>
<dbReference type="CDD" id="cd05233">
    <property type="entry name" value="SDR_c"/>
    <property type="match status" value="1"/>
</dbReference>
<gene>
    <name evidence="3" type="ORF">PG986_010572</name>
</gene>
<evidence type="ECO:0000313" key="3">
    <source>
        <dbReference type="EMBL" id="KAK7946251.1"/>
    </source>
</evidence>
<comment type="caution">
    <text evidence="3">The sequence shown here is derived from an EMBL/GenBank/DDBJ whole genome shotgun (WGS) entry which is preliminary data.</text>
</comment>
<evidence type="ECO:0000313" key="4">
    <source>
        <dbReference type="Proteomes" id="UP001391051"/>
    </source>
</evidence>
<evidence type="ECO:0000256" key="1">
    <source>
        <dbReference type="ARBA" id="ARBA00006484"/>
    </source>
</evidence>
<dbReference type="PRINTS" id="PR00081">
    <property type="entry name" value="GDHRDH"/>
</dbReference>
<dbReference type="Gene3D" id="3.40.50.720">
    <property type="entry name" value="NAD(P)-binding Rossmann-like Domain"/>
    <property type="match status" value="1"/>
</dbReference>
<dbReference type="SUPFAM" id="SSF51735">
    <property type="entry name" value="NAD(P)-binding Rossmann-fold domains"/>
    <property type="match status" value="1"/>
</dbReference>
<dbReference type="PANTHER" id="PTHR42760">
    <property type="entry name" value="SHORT-CHAIN DEHYDROGENASES/REDUCTASES FAMILY MEMBER"/>
    <property type="match status" value="1"/>
</dbReference>